<sequence>MFGIKECKKSSSFKRKIWQLSIQLTPQTSNRIYTQGLIDLGALICTPRNVQCDQCPLQLNCYAFKTHKQLELPLNTKKAKKIKKDKYFIWCKQNDNILLEKRNKKDVWFGLWCLPEVSEDDLKNINYRLKGKISHKFTHYELLGHVIEVNNLKVKSTDNSKYFRSTSSIALPTPIKKFIKTNLD</sequence>
<accession>A0A220VBX8</accession>
<evidence type="ECO:0000313" key="14">
    <source>
        <dbReference type="EMBL" id="ASK77897.1"/>
    </source>
</evidence>
<dbReference type="OrthoDB" id="5289036at2"/>
<keyword evidence="10" id="KW-0234">DNA repair</keyword>
<proteinExistence type="inferred from homology"/>
<evidence type="ECO:0000256" key="7">
    <source>
        <dbReference type="ARBA" id="ARBA00022801"/>
    </source>
</evidence>
<dbReference type="GO" id="GO:0000701">
    <property type="term" value="F:purine-specific mismatch base pair DNA N-glycosylase activity"/>
    <property type="evidence" value="ECO:0007669"/>
    <property type="project" value="UniProtKB-EC"/>
</dbReference>
<evidence type="ECO:0000313" key="15">
    <source>
        <dbReference type="Proteomes" id="UP000242175"/>
    </source>
</evidence>
<dbReference type="PANTHER" id="PTHR42944:SF1">
    <property type="entry name" value="ADENINE DNA GLYCOSYLASE"/>
    <property type="match status" value="1"/>
</dbReference>
<dbReference type="SUPFAM" id="SSF55811">
    <property type="entry name" value="Nudix"/>
    <property type="match status" value="1"/>
</dbReference>
<evidence type="ECO:0000256" key="12">
    <source>
        <dbReference type="RuleBase" id="RU365096"/>
    </source>
</evidence>
<keyword evidence="7" id="KW-0378">Hydrolase</keyword>
<dbReference type="EC" id="3.2.2.31" evidence="2 12"/>
<keyword evidence="4" id="KW-0004">4Fe-4S</keyword>
<dbReference type="GO" id="GO:0006298">
    <property type="term" value="P:mismatch repair"/>
    <property type="evidence" value="ECO:0007669"/>
    <property type="project" value="TreeGrafter"/>
</dbReference>
<dbReference type="AlphaFoldDB" id="A0A220VBX8"/>
<dbReference type="InterPro" id="IPR029119">
    <property type="entry name" value="MutY_C"/>
</dbReference>
<evidence type="ECO:0000256" key="5">
    <source>
        <dbReference type="ARBA" id="ARBA00022723"/>
    </source>
</evidence>
<gene>
    <name evidence="14" type="ORF">CF386_01930</name>
</gene>
<evidence type="ECO:0000256" key="8">
    <source>
        <dbReference type="ARBA" id="ARBA00023004"/>
    </source>
</evidence>
<keyword evidence="5" id="KW-0479">Metal-binding</keyword>
<comment type="cofactor">
    <cofactor evidence="12">
        <name>[4Fe-4S] cluster</name>
        <dbReference type="ChEBI" id="CHEBI:49883"/>
    </cofactor>
    <text evidence="12">Binds 1 [4Fe-4S] cluster.</text>
</comment>
<dbReference type="GO" id="GO:0051539">
    <property type="term" value="F:4 iron, 4 sulfur cluster binding"/>
    <property type="evidence" value="ECO:0007669"/>
    <property type="project" value="UniProtKB-UniRule"/>
</dbReference>
<protein>
    <recommendedName>
        <fullName evidence="3 12">Adenine DNA glycosylase</fullName>
        <ecNumber evidence="2 12">3.2.2.31</ecNumber>
    </recommendedName>
</protein>
<dbReference type="InterPro" id="IPR015797">
    <property type="entry name" value="NUDIX_hydrolase-like_dom_sf"/>
</dbReference>
<dbReference type="KEGG" id="pmai:CF386_01930"/>
<evidence type="ECO:0000256" key="9">
    <source>
        <dbReference type="ARBA" id="ARBA00023014"/>
    </source>
</evidence>
<feature type="domain" description="Adenine DNA glycosylase C-terminal" evidence="13">
    <location>
        <begin position="87"/>
        <end position="180"/>
    </location>
</feature>
<dbReference type="GO" id="GO:0032357">
    <property type="term" value="F:oxidized purine DNA binding"/>
    <property type="evidence" value="ECO:0007669"/>
    <property type="project" value="TreeGrafter"/>
</dbReference>
<dbReference type="GO" id="GO:0006284">
    <property type="term" value="P:base-excision repair"/>
    <property type="evidence" value="ECO:0007669"/>
    <property type="project" value="UniProtKB-UniRule"/>
</dbReference>
<evidence type="ECO:0000256" key="3">
    <source>
        <dbReference type="ARBA" id="ARBA00022023"/>
    </source>
</evidence>
<evidence type="ECO:0000256" key="6">
    <source>
        <dbReference type="ARBA" id="ARBA00022763"/>
    </source>
</evidence>
<organism evidence="14 15">
    <name type="scientific">Paraphotobacterium marinum</name>
    <dbReference type="NCBI Taxonomy" id="1755811"/>
    <lineage>
        <taxon>Bacteria</taxon>
        <taxon>Pseudomonadati</taxon>
        <taxon>Pseudomonadota</taxon>
        <taxon>Gammaproteobacteria</taxon>
        <taxon>Vibrionales</taxon>
        <taxon>Vibrionaceae</taxon>
        <taxon>Paraphotobacterium</taxon>
    </lineage>
</organism>
<reference evidence="14 15" key="1">
    <citation type="journal article" date="2016" name="Int. J. Syst. Evol. Microbiol.">
        <title>Paraphotobacterium marinum gen. nov., sp. nov., a member of the family Vibrionaceae, isolated from surface seawater.</title>
        <authorList>
            <person name="Huang Z."/>
            <person name="Dong C."/>
            <person name="Shao Z."/>
        </authorList>
    </citation>
    <scope>NUCLEOTIDE SEQUENCE [LARGE SCALE GENOMIC DNA]</scope>
    <source>
        <strain evidence="14 15">NSCS20N07D</strain>
    </source>
</reference>
<keyword evidence="6 12" id="KW-0227">DNA damage</keyword>
<keyword evidence="8 12" id="KW-0408">Iron</keyword>
<evidence type="ECO:0000256" key="2">
    <source>
        <dbReference type="ARBA" id="ARBA00012045"/>
    </source>
</evidence>
<name>A0A220VBX8_9GAMM</name>
<comment type="similarity">
    <text evidence="12">Belongs to the Nth/MutY family.</text>
</comment>
<dbReference type="EMBL" id="CP022355">
    <property type="protein sequence ID" value="ASK77897.1"/>
    <property type="molecule type" value="Genomic_DNA"/>
</dbReference>
<dbReference type="InterPro" id="IPR011257">
    <property type="entry name" value="DNA_glycosylase"/>
</dbReference>
<comment type="catalytic activity">
    <reaction evidence="1 12">
        <text>Hydrolyzes free adenine bases from 7,8-dihydro-8-oxoguanine:adenine mismatched double-stranded DNA, leaving an apurinic site.</text>
        <dbReference type="EC" id="3.2.2.31"/>
    </reaction>
</comment>
<dbReference type="CDD" id="cd03431">
    <property type="entry name" value="NUDIX_DNA_Glycosylase_C-MutY"/>
    <property type="match status" value="1"/>
</dbReference>
<keyword evidence="11 12" id="KW-0326">Glycosidase</keyword>
<dbReference type="SUPFAM" id="SSF48150">
    <property type="entry name" value="DNA-glycosylase"/>
    <property type="match status" value="1"/>
</dbReference>
<evidence type="ECO:0000259" key="13">
    <source>
        <dbReference type="Pfam" id="PF14815"/>
    </source>
</evidence>
<dbReference type="PANTHER" id="PTHR42944">
    <property type="entry name" value="ADENINE DNA GLYCOSYLASE"/>
    <property type="match status" value="1"/>
</dbReference>
<evidence type="ECO:0000256" key="4">
    <source>
        <dbReference type="ARBA" id="ARBA00022485"/>
    </source>
</evidence>
<keyword evidence="9" id="KW-0411">Iron-sulfur</keyword>
<dbReference type="Pfam" id="PF14815">
    <property type="entry name" value="NUDIX_4"/>
    <property type="match status" value="1"/>
</dbReference>
<dbReference type="Gene3D" id="1.10.1670.10">
    <property type="entry name" value="Helix-hairpin-Helix base-excision DNA repair enzymes (C-terminal)"/>
    <property type="match status" value="1"/>
</dbReference>
<keyword evidence="15" id="KW-1185">Reference proteome</keyword>
<dbReference type="GO" id="GO:0046872">
    <property type="term" value="F:metal ion binding"/>
    <property type="evidence" value="ECO:0007669"/>
    <property type="project" value="UniProtKB-UniRule"/>
</dbReference>
<dbReference type="InterPro" id="IPR023170">
    <property type="entry name" value="HhH_base_excis_C"/>
</dbReference>
<evidence type="ECO:0000256" key="10">
    <source>
        <dbReference type="ARBA" id="ARBA00023204"/>
    </source>
</evidence>
<evidence type="ECO:0000256" key="1">
    <source>
        <dbReference type="ARBA" id="ARBA00000843"/>
    </source>
</evidence>
<dbReference type="GO" id="GO:0034039">
    <property type="term" value="F:8-oxo-7,8-dihydroguanine DNA N-glycosylase activity"/>
    <property type="evidence" value="ECO:0007669"/>
    <property type="project" value="TreeGrafter"/>
</dbReference>
<dbReference type="GO" id="GO:0035485">
    <property type="term" value="F:adenine/guanine mispair binding"/>
    <property type="evidence" value="ECO:0007669"/>
    <property type="project" value="TreeGrafter"/>
</dbReference>
<dbReference type="Proteomes" id="UP000242175">
    <property type="component" value="Chromosome large"/>
</dbReference>
<dbReference type="InterPro" id="IPR044298">
    <property type="entry name" value="MIG/MutY"/>
</dbReference>
<comment type="function">
    <text evidence="12">Adenine glycosylase active on G-A mispairs.</text>
</comment>
<evidence type="ECO:0000256" key="11">
    <source>
        <dbReference type="ARBA" id="ARBA00023295"/>
    </source>
</evidence>